<gene>
    <name evidence="4" type="ORF">CYLTODRAFT_401870</name>
</gene>
<dbReference type="GO" id="GO:0046872">
    <property type="term" value="F:metal ion binding"/>
    <property type="evidence" value="ECO:0007669"/>
    <property type="project" value="UniProtKB-KW"/>
</dbReference>
<proteinExistence type="predicted"/>
<dbReference type="STRING" id="1314674.A0A0D7B4K5"/>
<dbReference type="InterPro" id="IPR015813">
    <property type="entry name" value="Pyrv/PenolPyrv_kinase-like_dom"/>
</dbReference>
<dbReference type="SUPFAM" id="SSF51621">
    <property type="entry name" value="Phosphoenolpyruvate/pyruvate domain"/>
    <property type="match status" value="1"/>
</dbReference>
<keyword evidence="4" id="KW-0670">Pyruvate</keyword>
<dbReference type="InterPro" id="IPR040442">
    <property type="entry name" value="Pyrv_kinase-like_dom_sf"/>
</dbReference>
<dbReference type="Pfam" id="PF03328">
    <property type="entry name" value="HpcH_HpaI"/>
    <property type="match status" value="1"/>
</dbReference>
<evidence type="ECO:0000313" key="5">
    <source>
        <dbReference type="Proteomes" id="UP000054007"/>
    </source>
</evidence>
<dbReference type="Proteomes" id="UP000054007">
    <property type="component" value="Unassembled WGS sequence"/>
</dbReference>
<evidence type="ECO:0000256" key="1">
    <source>
        <dbReference type="ARBA" id="ARBA00022723"/>
    </source>
</evidence>
<keyword evidence="1" id="KW-0479">Metal-binding</keyword>
<evidence type="ECO:0000259" key="3">
    <source>
        <dbReference type="Pfam" id="PF03328"/>
    </source>
</evidence>
<dbReference type="EMBL" id="KN880635">
    <property type="protein sequence ID" value="KIY64446.1"/>
    <property type="molecule type" value="Genomic_DNA"/>
</dbReference>
<dbReference type="PANTHER" id="PTHR30502">
    <property type="entry name" value="2-KETO-3-DEOXY-L-RHAMNONATE ALDOLASE"/>
    <property type="match status" value="1"/>
</dbReference>
<keyword evidence="5" id="KW-1185">Reference proteome</keyword>
<sequence>MASIRATDLTKYNAGHPRQPPNLRLALRDAYESRTALLGTWLGIPSQHVAGIVASTATDFVVVDGEHTPNSATLISDTIQTLRAHSGNQILPLVRLPAHTHDWAAWALDAGACGIIMPHTETVEQVRDLIDYVKFPPYGKRSFPPYVLLPIDNQKADTNGMNVFETANEHIAVIPQIESKLGVENAEAILQMAGIDAIMIGQTDLRLDVGGSFEVAAQYIARLEDVALKYKKPILSIVEAKDIPAKMERGYTMLLVAADVPALALGLQSSLEKARTRASTKL</sequence>
<dbReference type="OrthoDB" id="1621678at2759"/>
<feature type="domain" description="HpcH/HpaI aldolase/citrate lyase" evidence="3">
    <location>
        <begin position="39"/>
        <end position="211"/>
    </location>
</feature>
<dbReference type="GO" id="GO:0005737">
    <property type="term" value="C:cytoplasm"/>
    <property type="evidence" value="ECO:0007669"/>
    <property type="project" value="TreeGrafter"/>
</dbReference>
<dbReference type="PANTHER" id="PTHR30502:SF8">
    <property type="entry name" value="SYNTHASE, PUTATIVE-RELATED"/>
    <property type="match status" value="1"/>
</dbReference>
<dbReference type="GO" id="GO:0016832">
    <property type="term" value="F:aldehyde-lyase activity"/>
    <property type="evidence" value="ECO:0007669"/>
    <property type="project" value="TreeGrafter"/>
</dbReference>
<dbReference type="InterPro" id="IPR005000">
    <property type="entry name" value="Aldolase/citrate-lyase_domain"/>
</dbReference>
<organism evidence="4 5">
    <name type="scientific">Cylindrobasidium torrendii FP15055 ss-10</name>
    <dbReference type="NCBI Taxonomy" id="1314674"/>
    <lineage>
        <taxon>Eukaryota</taxon>
        <taxon>Fungi</taxon>
        <taxon>Dikarya</taxon>
        <taxon>Basidiomycota</taxon>
        <taxon>Agaricomycotina</taxon>
        <taxon>Agaricomycetes</taxon>
        <taxon>Agaricomycetidae</taxon>
        <taxon>Agaricales</taxon>
        <taxon>Marasmiineae</taxon>
        <taxon>Physalacriaceae</taxon>
        <taxon>Cylindrobasidium</taxon>
    </lineage>
</organism>
<name>A0A0D7B4K5_9AGAR</name>
<evidence type="ECO:0000313" key="4">
    <source>
        <dbReference type="EMBL" id="KIY64446.1"/>
    </source>
</evidence>
<evidence type="ECO:0000256" key="2">
    <source>
        <dbReference type="ARBA" id="ARBA00023239"/>
    </source>
</evidence>
<dbReference type="AlphaFoldDB" id="A0A0D7B4K5"/>
<keyword evidence="2" id="KW-0456">Lyase</keyword>
<accession>A0A0D7B4K5</accession>
<dbReference type="InterPro" id="IPR050251">
    <property type="entry name" value="HpcH-HpaI_aldolase"/>
</dbReference>
<reference evidence="4 5" key="1">
    <citation type="journal article" date="2015" name="Fungal Genet. Biol.">
        <title>Evolution of novel wood decay mechanisms in Agaricales revealed by the genome sequences of Fistulina hepatica and Cylindrobasidium torrendii.</title>
        <authorList>
            <person name="Floudas D."/>
            <person name="Held B.W."/>
            <person name="Riley R."/>
            <person name="Nagy L.G."/>
            <person name="Koehler G."/>
            <person name="Ransdell A.S."/>
            <person name="Younus H."/>
            <person name="Chow J."/>
            <person name="Chiniquy J."/>
            <person name="Lipzen A."/>
            <person name="Tritt A."/>
            <person name="Sun H."/>
            <person name="Haridas S."/>
            <person name="LaButti K."/>
            <person name="Ohm R.A."/>
            <person name="Kues U."/>
            <person name="Blanchette R.A."/>
            <person name="Grigoriev I.V."/>
            <person name="Minto R.E."/>
            <person name="Hibbett D.S."/>
        </authorList>
    </citation>
    <scope>NUCLEOTIDE SEQUENCE [LARGE SCALE GENOMIC DNA]</scope>
    <source>
        <strain evidence="4 5">FP15055 ss-10</strain>
    </source>
</reference>
<protein>
    <submittedName>
        <fullName evidence="4">Phosphoenolpyruvate/pyruvate domain-containing protein</fullName>
    </submittedName>
</protein>
<dbReference type="Gene3D" id="3.20.20.60">
    <property type="entry name" value="Phosphoenolpyruvate-binding domains"/>
    <property type="match status" value="1"/>
</dbReference>